<dbReference type="Ensembl" id="ENSDCDT00010057007.1">
    <property type="protein sequence ID" value="ENSDCDP00010046800.1"/>
    <property type="gene ID" value="ENSDCDG00010028491.1"/>
</dbReference>
<keyword evidence="8" id="KW-1185">Reference proteome</keyword>
<dbReference type="InterPro" id="IPR036132">
    <property type="entry name" value="Vac_ATP_synth_c_sf"/>
</dbReference>
<keyword evidence="3 6" id="KW-0375">Hydrogen ion transport</keyword>
<reference evidence="7 8" key="1">
    <citation type="submission" date="2020-06" db="EMBL/GenBank/DDBJ databases">
        <authorList>
            <consortium name="Wellcome Sanger Institute Data Sharing"/>
        </authorList>
    </citation>
    <scope>NUCLEOTIDE SEQUENCE [LARGE SCALE GENOMIC DNA]</scope>
</reference>
<comment type="function">
    <text evidence="5 6">Subunit of the V1 complex of vacuolar(H+)-ATPase (V-ATPase), a multisubunit enzyme composed of a peripheral complex (V1) that hydrolyzes ATP and a membrane integral complex (V0) that translocates protons. V-ATPase is responsible for acidifying and maintaining the pH of intracellular compartments and in some cell types, is targeted to the plasma membrane, where it is responsible for acidifying the extracellular environment. Subunit C is necessary for the assembly of the catalytic sector of the enzyme and is likely to have a specific function in its catalytic activity.</text>
</comment>
<comment type="similarity">
    <text evidence="1 6">Belongs to the V-ATPase C subunit family.</text>
</comment>
<dbReference type="InterPro" id="IPR004907">
    <property type="entry name" value="ATPase_V1-cplx_csu"/>
</dbReference>
<name>A0AAY4DN37_9TELE</name>
<evidence type="ECO:0000256" key="5">
    <source>
        <dbReference type="ARBA" id="ARBA00046006"/>
    </source>
</evidence>
<reference evidence="7" key="2">
    <citation type="submission" date="2025-08" db="UniProtKB">
        <authorList>
            <consortium name="Ensembl"/>
        </authorList>
    </citation>
    <scope>IDENTIFICATION</scope>
</reference>
<evidence type="ECO:0000256" key="2">
    <source>
        <dbReference type="ARBA" id="ARBA00022448"/>
    </source>
</evidence>
<keyword evidence="2 6" id="KW-0813">Transport</keyword>
<dbReference type="Proteomes" id="UP000694580">
    <property type="component" value="Chromosome 1"/>
</dbReference>
<dbReference type="PANTHER" id="PTHR10137:SF4">
    <property type="entry name" value="V-TYPE PROTON ATPASE SUBUNIT C 2"/>
    <property type="match status" value="1"/>
</dbReference>
<evidence type="ECO:0000256" key="6">
    <source>
        <dbReference type="RuleBase" id="RU364010"/>
    </source>
</evidence>
<organism evidence="7 8">
    <name type="scientific">Denticeps clupeoides</name>
    <name type="common">denticle herring</name>
    <dbReference type="NCBI Taxonomy" id="299321"/>
    <lineage>
        <taxon>Eukaryota</taxon>
        <taxon>Metazoa</taxon>
        <taxon>Chordata</taxon>
        <taxon>Craniata</taxon>
        <taxon>Vertebrata</taxon>
        <taxon>Euteleostomi</taxon>
        <taxon>Actinopterygii</taxon>
        <taxon>Neopterygii</taxon>
        <taxon>Teleostei</taxon>
        <taxon>Clupei</taxon>
        <taxon>Clupeiformes</taxon>
        <taxon>Denticipitoidei</taxon>
        <taxon>Denticipitidae</taxon>
        <taxon>Denticeps</taxon>
    </lineage>
</organism>
<dbReference type="Gene3D" id="3.30.70.100">
    <property type="match status" value="1"/>
</dbReference>
<evidence type="ECO:0000256" key="4">
    <source>
        <dbReference type="ARBA" id="ARBA00023065"/>
    </source>
</evidence>
<gene>
    <name evidence="7" type="primary">ATP6V1C2</name>
</gene>
<dbReference type="PANTHER" id="PTHR10137">
    <property type="entry name" value="V-TYPE PROTON ATPASE SUBUNIT C"/>
    <property type="match status" value="1"/>
</dbReference>
<dbReference type="CDD" id="cd14785">
    <property type="entry name" value="V-ATPase_C"/>
    <property type="match status" value="1"/>
</dbReference>
<proteinExistence type="inferred from homology"/>
<dbReference type="GO" id="GO:0005765">
    <property type="term" value="C:lysosomal membrane"/>
    <property type="evidence" value="ECO:0007669"/>
    <property type="project" value="TreeGrafter"/>
</dbReference>
<evidence type="ECO:0000313" key="8">
    <source>
        <dbReference type="Proteomes" id="UP000694580"/>
    </source>
</evidence>
<dbReference type="SUPFAM" id="SSF118203">
    <property type="entry name" value="Vacuolar ATP synthase subunit C"/>
    <property type="match status" value="1"/>
</dbReference>
<evidence type="ECO:0000256" key="3">
    <source>
        <dbReference type="ARBA" id="ARBA00022781"/>
    </source>
</evidence>
<sequence>MADFWLISVPLDMSSTKSLEKLKRAASKANLASSFRFPIPEFKVRVQNLSHVKYSPLTVLQALVDLATYVTHFQWDRAKYSTALPLKSLAEIMFKQVTQVEVELRSRNSAYTNVKKTLQSIELKREQNLHTRTLTDVVKAEDLVLGSEYLMTLIVIVGSYAEWERSYESLSEFVVPRSSRKILEEADAGMFTVTLFKKAACEFKANVHGSPQGIFVRWLKVNFSEVFVAWVHVKALRVFVESVLRYGLPVSFQAVLLQPERKSEKKLRHLLSSLFTHLDPAAIATKQDMTPDIPGVSVGQQEYYSYICYSVSFNIVDVS</sequence>
<dbReference type="GeneTree" id="ENSGT00390000004263"/>
<accession>A0AAY4DN37</accession>
<evidence type="ECO:0000256" key="1">
    <source>
        <dbReference type="ARBA" id="ARBA00006138"/>
    </source>
</evidence>
<dbReference type="AlphaFoldDB" id="A0AAY4DN37"/>
<protein>
    <recommendedName>
        <fullName evidence="6">V-type proton ATPase subunit C</fullName>
    </recommendedName>
</protein>
<reference evidence="7" key="3">
    <citation type="submission" date="2025-09" db="UniProtKB">
        <authorList>
            <consortium name="Ensembl"/>
        </authorList>
    </citation>
    <scope>IDENTIFICATION</scope>
</reference>
<dbReference type="GO" id="GO:0000221">
    <property type="term" value="C:vacuolar proton-transporting V-type ATPase, V1 domain"/>
    <property type="evidence" value="ECO:0007669"/>
    <property type="project" value="TreeGrafter"/>
</dbReference>
<comment type="subunit">
    <text evidence="6">V-ATPase is a heteromultimeric enzyme made up of two complexes: the ATP-hydrolytic V1 complex and the proton translocation V0 complex. The V1 complex consists of three catalytic AB heterodimers that form a heterohexamer, three peripheral stalks each consisting of EG heterodimers, one central rotor including subunits D and F, and the regulatory subunits C and H. The proton translocation complex V0 consists of the proton transport subunit a, a ring of proteolipid subunits c9c'', rotary subunit d, subunits e and f, and two accessory subunits.</text>
</comment>
<evidence type="ECO:0000313" key="7">
    <source>
        <dbReference type="Ensembl" id="ENSDCDP00010046800.1"/>
    </source>
</evidence>
<dbReference type="Pfam" id="PF03223">
    <property type="entry name" value="V-ATPase_C"/>
    <property type="match status" value="2"/>
</dbReference>
<keyword evidence="4 6" id="KW-0406">Ion transport</keyword>
<dbReference type="GO" id="GO:0046961">
    <property type="term" value="F:proton-transporting ATPase activity, rotational mechanism"/>
    <property type="evidence" value="ECO:0007669"/>
    <property type="project" value="InterPro"/>
</dbReference>